<reference evidence="1 2" key="1">
    <citation type="submission" date="2016-05" db="EMBL/GenBank/DDBJ databases">
        <title>Single-cell genome of chain-forming Candidatus Thiomargarita nelsonii and comparison to other large sulfur-oxidizing bacteria.</title>
        <authorList>
            <person name="Winkel M."/>
            <person name="Salman V."/>
            <person name="Woyke T."/>
            <person name="Schulz-Vogt H."/>
            <person name="Richter M."/>
            <person name="Flood B."/>
            <person name="Bailey J."/>
            <person name="Amann R."/>
            <person name="Mussmann M."/>
        </authorList>
    </citation>
    <scope>NUCLEOTIDE SEQUENCE [LARGE SCALE GENOMIC DNA]</scope>
    <source>
        <strain evidence="1 2">THI036</strain>
    </source>
</reference>
<protein>
    <submittedName>
        <fullName evidence="1">Uncharacterized protein</fullName>
    </submittedName>
</protein>
<evidence type="ECO:0000313" key="1">
    <source>
        <dbReference type="EMBL" id="OAD19540.1"/>
    </source>
</evidence>
<organism evidence="1 2">
    <name type="scientific">Candidatus Thiomargarita nelsonii</name>
    <dbReference type="NCBI Taxonomy" id="1003181"/>
    <lineage>
        <taxon>Bacteria</taxon>
        <taxon>Pseudomonadati</taxon>
        <taxon>Pseudomonadota</taxon>
        <taxon>Gammaproteobacteria</taxon>
        <taxon>Thiotrichales</taxon>
        <taxon>Thiotrichaceae</taxon>
        <taxon>Thiomargarita</taxon>
    </lineage>
</organism>
<sequence length="56" mass="6930">MMNLSNLNYQYQCQPSRHHHLQKNSQLKSCYLRALDYLPPEFVSRQHFRHQKCWPQ</sequence>
<dbReference type="AlphaFoldDB" id="A0A176RUW1"/>
<gene>
    <name evidence="1" type="ORF">THIOM_004818</name>
</gene>
<keyword evidence="2" id="KW-1185">Reference proteome</keyword>
<evidence type="ECO:0000313" key="2">
    <source>
        <dbReference type="Proteomes" id="UP000076962"/>
    </source>
</evidence>
<comment type="caution">
    <text evidence="1">The sequence shown here is derived from an EMBL/GenBank/DDBJ whole genome shotgun (WGS) entry which is preliminary data.</text>
</comment>
<accession>A0A176RUW1</accession>
<dbReference type="EMBL" id="LUTY01002760">
    <property type="protein sequence ID" value="OAD19540.1"/>
    <property type="molecule type" value="Genomic_DNA"/>
</dbReference>
<name>A0A176RUW1_9GAMM</name>
<proteinExistence type="predicted"/>
<dbReference type="Proteomes" id="UP000076962">
    <property type="component" value="Unassembled WGS sequence"/>
</dbReference>